<dbReference type="GO" id="GO:0005525">
    <property type="term" value="F:GTP binding"/>
    <property type="evidence" value="ECO:0007669"/>
    <property type="project" value="InterPro"/>
</dbReference>
<feature type="region of interest" description="Disordered" evidence="3">
    <location>
        <begin position="635"/>
        <end position="667"/>
    </location>
</feature>
<dbReference type="GO" id="GO:0005737">
    <property type="term" value="C:cytoplasm"/>
    <property type="evidence" value="ECO:0007669"/>
    <property type="project" value="TreeGrafter"/>
</dbReference>
<feature type="compositionally biased region" description="Low complexity" evidence="3">
    <location>
        <begin position="647"/>
        <end position="659"/>
    </location>
</feature>
<dbReference type="Pfam" id="PF00350">
    <property type="entry name" value="Dynamin_N"/>
    <property type="match status" value="1"/>
</dbReference>
<dbReference type="InterPro" id="IPR022812">
    <property type="entry name" value="Dynamin"/>
</dbReference>
<dbReference type="Gene3D" id="1.20.120.1240">
    <property type="entry name" value="Dynamin, middle domain"/>
    <property type="match status" value="1"/>
</dbReference>
<dbReference type="InterPro" id="IPR020850">
    <property type="entry name" value="GED_dom"/>
</dbReference>
<dbReference type="EMBL" id="ML178874">
    <property type="protein sequence ID" value="TFK95778.1"/>
    <property type="molecule type" value="Genomic_DNA"/>
</dbReference>
<proteinExistence type="predicted"/>
<dbReference type="Pfam" id="PF02212">
    <property type="entry name" value="GED"/>
    <property type="match status" value="1"/>
</dbReference>
<dbReference type="InterPro" id="IPR030381">
    <property type="entry name" value="G_DYNAMIN_dom"/>
</dbReference>
<dbReference type="InterPro" id="IPR001401">
    <property type="entry name" value="Dynamin_GTPase"/>
</dbReference>
<reference evidence="6 7" key="1">
    <citation type="journal article" date="2019" name="Nat. Ecol. Evol.">
        <title>Megaphylogeny resolves global patterns of mushroom evolution.</title>
        <authorList>
            <person name="Varga T."/>
            <person name="Krizsan K."/>
            <person name="Foldi C."/>
            <person name="Dima B."/>
            <person name="Sanchez-Garcia M."/>
            <person name="Sanchez-Ramirez S."/>
            <person name="Szollosi G.J."/>
            <person name="Szarkandi J.G."/>
            <person name="Papp V."/>
            <person name="Albert L."/>
            <person name="Andreopoulos W."/>
            <person name="Angelini C."/>
            <person name="Antonin V."/>
            <person name="Barry K.W."/>
            <person name="Bougher N.L."/>
            <person name="Buchanan P."/>
            <person name="Buyck B."/>
            <person name="Bense V."/>
            <person name="Catcheside P."/>
            <person name="Chovatia M."/>
            <person name="Cooper J."/>
            <person name="Damon W."/>
            <person name="Desjardin D."/>
            <person name="Finy P."/>
            <person name="Geml J."/>
            <person name="Haridas S."/>
            <person name="Hughes K."/>
            <person name="Justo A."/>
            <person name="Karasinski D."/>
            <person name="Kautmanova I."/>
            <person name="Kiss B."/>
            <person name="Kocsube S."/>
            <person name="Kotiranta H."/>
            <person name="LaButti K.M."/>
            <person name="Lechner B.E."/>
            <person name="Liimatainen K."/>
            <person name="Lipzen A."/>
            <person name="Lukacs Z."/>
            <person name="Mihaltcheva S."/>
            <person name="Morgado L.N."/>
            <person name="Niskanen T."/>
            <person name="Noordeloos M.E."/>
            <person name="Ohm R.A."/>
            <person name="Ortiz-Santana B."/>
            <person name="Ovrebo C."/>
            <person name="Racz N."/>
            <person name="Riley R."/>
            <person name="Savchenko A."/>
            <person name="Shiryaev A."/>
            <person name="Soop K."/>
            <person name="Spirin V."/>
            <person name="Szebenyi C."/>
            <person name="Tomsovsky M."/>
            <person name="Tulloss R.E."/>
            <person name="Uehling J."/>
            <person name="Grigoriev I.V."/>
            <person name="Vagvolgyi C."/>
            <person name="Papp T."/>
            <person name="Martin F.M."/>
            <person name="Miettinen O."/>
            <person name="Hibbett D.S."/>
            <person name="Nagy L.G."/>
        </authorList>
    </citation>
    <scope>NUCLEOTIDE SEQUENCE [LARGE SCALE GENOMIC DNA]</scope>
    <source>
        <strain evidence="6 7">CBS 309.79</strain>
    </source>
</reference>
<dbReference type="Pfam" id="PF01031">
    <property type="entry name" value="Dynamin_M"/>
    <property type="match status" value="2"/>
</dbReference>
<keyword evidence="2" id="KW-0342">GTP-binding</keyword>
<evidence type="ECO:0000259" key="5">
    <source>
        <dbReference type="PROSITE" id="PS51718"/>
    </source>
</evidence>
<keyword evidence="7" id="KW-1185">Reference proteome</keyword>
<dbReference type="InterPro" id="IPR003130">
    <property type="entry name" value="GED"/>
</dbReference>
<dbReference type="GO" id="GO:0008017">
    <property type="term" value="F:microtubule binding"/>
    <property type="evidence" value="ECO:0007669"/>
    <property type="project" value="TreeGrafter"/>
</dbReference>
<dbReference type="InterPro" id="IPR045063">
    <property type="entry name" value="Dynamin_N"/>
</dbReference>
<dbReference type="SMART" id="SM00053">
    <property type="entry name" value="DYNc"/>
    <property type="match status" value="1"/>
</dbReference>
<dbReference type="GO" id="GO:0005874">
    <property type="term" value="C:microtubule"/>
    <property type="evidence" value="ECO:0007669"/>
    <property type="project" value="TreeGrafter"/>
</dbReference>
<dbReference type="Proteomes" id="UP000305067">
    <property type="component" value="Unassembled WGS sequence"/>
</dbReference>
<sequence length="864" mass="96211">MSLTPESAAPSVSPSFSISNSTALSALTMEVPDNTDDFTVVEGAIFTTDYARRCKELMSLHSALTSLGAGSVIDLPKIVVIGGQSAGKSSLVEAVSGISVPRDAGTCTRCPMECTMGPSSDERWYCDITLRFEYDDIGIRLGSPKTEVFCPRIQKKGEVDLWLRRAQMAMLSPHKPHQDFTQMSQDDLRYVSGSDSRVRKFSRNTICVDIKDPEATNLSFLDLPGLIQNETEASIKLVKNLVEENIGGLKSDNTLILVAIPMTDDMENQQAVLLARNADPQGLRTIGVLTKPDMLPAGATNARRKWKDILEGNLPQHSLKLGYYCVRLSDDDERARNISRSEAQALSDEFFETTPPWCQLLDQARFGIPSFVNSMSALLVDMIEKNLPKMREDVAAQLNKHRRELLTLPLPATNDPSTEILLRVTKFCAGLSGAVAGDTHKDLAQRNRALYHDFKLSVRKTAPDFRPFDDHRKYSSPSYPDEDGEQVSESSSANADGTGPLDLSYVRSVIKRSITWELPDHVPFDATKSLILQFTTLWRAPVVACFEAVFTNLSKIVDLLLNTHFKTYKQLLSHVGNIVNAEIQACKADTLKILEKMLAFEQVPIFTQNTHYLEEKGRLWLKRYCRVQQDRDDYWEAPKPVPPPAPVTVSAKPSDASRPSSPPTPVVSGLGAAAGWGHSARLGQWGVDHPASGKKAKKAKSMKSSDYIEEPPLSVYEYCSPPAPAPAPVPLPDVRSHEEDAIRSLRSAGYKDMNIEALAPALIPRAYREKLVIMSKVRAYFHVAYKRIIDYVPLAIEHELNQSLATRLQESLFKDLVKESKERLFELLSEDPGITTRRKFLQGRVETLTEMQDRLASFRRDSVM</sequence>
<accession>A0A5C3Q6E4</accession>
<dbReference type="CDD" id="cd08771">
    <property type="entry name" value="DLP_1"/>
    <property type="match status" value="1"/>
</dbReference>
<evidence type="ECO:0000259" key="4">
    <source>
        <dbReference type="PROSITE" id="PS51388"/>
    </source>
</evidence>
<dbReference type="SMART" id="SM00302">
    <property type="entry name" value="GED"/>
    <property type="match status" value="1"/>
</dbReference>
<dbReference type="GO" id="GO:0003924">
    <property type="term" value="F:GTPase activity"/>
    <property type="evidence" value="ECO:0007669"/>
    <property type="project" value="InterPro"/>
</dbReference>
<evidence type="ECO:0000256" key="3">
    <source>
        <dbReference type="SAM" id="MobiDB-lite"/>
    </source>
</evidence>
<dbReference type="PANTHER" id="PTHR11566:SF21">
    <property type="entry name" value="DYNAMIN RELATED PROTEIN 1, ISOFORM A"/>
    <property type="match status" value="1"/>
</dbReference>
<dbReference type="SUPFAM" id="SSF52540">
    <property type="entry name" value="P-loop containing nucleoside triphosphate hydrolases"/>
    <property type="match status" value="1"/>
</dbReference>
<feature type="region of interest" description="Disordered" evidence="3">
    <location>
        <begin position="467"/>
        <end position="499"/>
    </location>
</feature>
<name>A0A5C3Q6E4_9AGAR</name>
<dbReference type="AlphaFoldDB" id="A0A5C3Q6E4"/>
<evidence type="ECO:0000313" key="7">
    <source>
        <dbReference type="Proteomes" id="UP000305067"/>
    </source>
</evidence>
<dbReference type="PROSITE" id="PS51388">
    <property type="entry name" value="GED"/>
    <property type="match status" value="1"/>
</dbReference>
<protein>
    <submittedName>
        <fullName evidence="6">P-loop containing nucleoside triphosphate hydrolase protein</fullName>
    </submittedName>
</protein>
<evidence type="ECO:0000313" key="6">
    <source>
        <dbReference type="EMBL" id="TFK95778.1"/>
    </source>
</evidence>
<keyword evidence="1" id="KW-0547">Nucleotide-binding</keyword>
<keyword evidence="6" id="KW-0378">Hydrolase</keyword>
<dbReference type="OrthoDB" id="5061070at2759"/>
<dbReference type="PROSITE" id="PS51718">
    <property type="entry name" value="G_DYNAMIN_2"/>
    <property type="match status" value="1"/>
</dbReference>
<dbReference type="Gene3D" id="3.40.50.300">
    <property type="entry name" value="P-loop containing nucleotide triphosphate hydrolases"/>
    <property type="match status" value="1"/>
</dbReference>
<dbReference type="STRING" id="1884261.A0A5C3Q6E4"/>
<feature type="domain" description="Dynamin-type G" evidence="5">
    <location>
        <begin position="72"/>
        <end position="388"/>
    </location>
</feature>
<dbReference type="PRINTS" id="PR00195">
    <property type="entry name" value="DYNAMIN"/>
</dbReference>
<dbReference type="InterPro" id="IPR027417">
    <property type="entry name" value="P-loop_NTPase"/>
</dbReference>
<feature type="domain" description="GED" evidence="4">
    <location>
        <begin position="770"/>
        <end position="863"/>
    </location>
</feature>
<dbReference type="GO" id="GO:0016020">
    <property type="term" value="C:membrane"/>
    <property type="evidence" value="ECO:0007669"/>
    <property type="project" value="TreeGrafter"/>
</dbReference>
<dbReference type="InterPro" id="IPR000375">
    <property type="entry name" value="Dynamin_stalk"/>
</dbReference>
<gene>
    <name evidence="6" type="ORF">BDV98DRAFT_577159</name>
</gene>
<evidence type="ECO:0000256" key="2">
    <source>
        <dbReference type="ARBA" id="ARBA00023134"/>
    </source>
</evidence>
<dbReference type="PANTHER" id="PTHR11566">
    <property type="entry name" value="DYNAMIN"/>
    <property type="match status" value="1"/>
</dbReference>
<evidence type="ECO:0000256" key="1">
    <source>
        <dbReference type="ARBA" id="ARBA00022741"/>
    </source>
</evidence>
<organism evidence="6 7">
    <name type="scientific">Pterulicium gracile</name>
    <dbReference type="NCBI Taxonomy" id="1884261"/>
    <lineage>
        <taxon>Eukaryota</taxon>
        <taxon>Fungi</taxon>
        <taxon>Dikarya</taxon>
        <taxon>Basidiomycota</taxon>
        <taxon>Agaricomycotina</taxon>
        <taxon>Agaricomycetes</taxon>
        <taxon>Agaricomycetidae</taxon>
        <taxon>Agaricales</taxon>
        <taxon>Pleurotineae</taxon>
        <taxon>Pterulaceae</taxon>
        <taxon>Pterulicium</taxon>
    </lineage>
</organism>